<dbReference type="OrthoDB" id="7673258at2759"/>
<name>A0A6I9W004_9HYME</name>
<evidence type="ECO:0000313" key="1">
    <source>
        <dbReference type="Proteomes" id="UP000504615"/>
    </source>
</evidence>
<gene>
    <name evidence="2" type="primary">LOC105423561</name>
</gene>
<dbReference type="AlphaFoldDB" id="A0A6I9W004"/>
<reference evidence="2" key="1">
    <citation type="submission" date="2025-08" db="UniProtKB">
        <authorList>
            <consortium name="RefSeq"/>
        </authorList>
    </citation>
    <scope>IDENTIFICATION</scope>
</reference>
<organism evidence="1 2">
    <name type="scientific">Pogonomyrmex barbatus</name>
    <name type="common">red harvester ant</name>
    <dbReference type="NCBI Taxonomy" id="144034"/>
    <lineage>
        <taxon>Eukaryota</taxon>
        <taxon>Metazoa</taxon>
        <taxon>Ecdysozoa</taxon>
        <taxon>Arthropoda</taxon>
        <taxon>Hexapoda</taxon>
        <taxon>Insecta</taxon>
        <taxon>Pterygota</taxon>
        <taxon>Neoptera</taxon>
        <taxon>Endopterygota</taxon>
        <taxon>Hymenoptera</taxon>
        <taxon>Apocrita</taxon>
        <taxon>Aculeata</taxon>
        <taxon>Formicoidea</taxon>
        <taxon>Formicidae</taxon>
        <taxon>Myrmicinae</taxon>
        <taxon>Pogonomyrmex</taxon>
    </lineage>
</organism>
<proteinExistence type="predicted"/>
<dbReference type="KEGG" id="pbar:105423561"/>
<protein>
    <submittedName>
        <fullName evidence="2">Uncharacterized protein LOC105423561</fullName>
    </submittedName>
</protein>
<dbReference type="RefSeq" id="XP_011631641.2">
    <property type="nucleotide sequence ID" value="XM_011633339.2"/>
</dbReference>
<feature type="non-terminal residue" evidence="2">
    <location>
        <position position="1"/>
    </location>
</feature>
<dbReference type="GeneID" id="105423561"/>
<accession>A0A6I9W004</accession>
<dbReference type="Proteomes" id="UP000504615">
    <property type="component" value="Unplaced"/>
</dbReference>
<sequence length="140" mass="15464">NLQEPIKPVTELVLPTPPCVYQPLKLNYRIIPTEPSLPYQPQTEYPVSIQIPQVPESLEIVTSDPLRGKSYAYNIQTLPPPSVPITTRYDFDFQVPPSPISTTPTPQSMKLLTGLTSKIDKVLIPACELPSSSCCKTDTA</sequence>
<evidence type="ECO:0000313" key="2">
    <source>
        <dbReference type="RefSeq" id="XP_011631641.2"/>
    </source>
</evidence>
<keyword evidence="1" id="KW-1185">Reference proteome</keyword>